<dbReference type="PANTHER" id="PTHR43304:SF1">
    <property type="entry name" value="PAC DOMAIN-CONTAINING PROTEIN"/>
    <property type="match status" value="1"/>
</dbReference>
<dbReference type="SMART" id="SM00116">
    <property type="entry name" value="CBS"/>
    <property type="match status" value="2"/>
</dbReference>
<dbReference type="InterPro" id="IPR000014">
    <property type="entry name" value="PAS"/>
</dbReference>
<evidence type="ECO:0000256" key="4">
    <source>
        <dbReference type="ARBA" id="ARBA00022679"/>
    </source>
</evidence>
<dbReference type="SMART" id="SM00091">
    <property type="entry name" value="PAS"/>
    <property type="match status" value="6"/>
</dbReference>
<feature type="domain" description="PAC" evidence="9">
    <location>
        <begin position="751"/>
        <end position="803"/>
    </location>
</feature>
<evidence type="ECO:0000259" key="9">
    <source>
        <dbReference type="PROSITE" id="PS50113"/>
    </source>
</evidence>
<keyword evidence="3" id="KW-0597">Phosphoprotein</keyword>
<keyword evidence="4" id="KW-0808">Transferase</keyword>
<comment type="caution">
    <text evidence="11">The sequence shown here is derived from an EMBL/GenBank/DDBJ whole genome shotgun (WGS) entry which is preliminary data.</text>
</comment>
<dbReference type="InterPro" id="IPR046342">
    <property type="entry name" value="CBS_dom_sf"/>
</dbReference>
<dbReference type="InterPro" id="IPR005467">
    <property type="entry name" value="His_kinase_dom"/>
</dbReference>
<dbReference type="SMART" id="SM00387">
    <property type="entry name" value="HATPase_c"/>
    <property type="match status" value="1"/>
</dbReference>
<dbReference type="Pfam" id="PF00571">
    <property type="entry name" value="CBS"/>
    <property type="match status" value="2"/>
</dbReference>
<keyword evidence="12" id="KW-1185">Reference proteome</keyword>
<dbReference type="Pfam" id="PF13426">
    <property type="entry name" value="PAS_9"/>
    <property type="match status" value="2"/>
</dbReference>
<dbReference type="InterPro" id="IPR013655">
    <property type="entry name" value="PAS_fold_3"/>
</dbReference>
<evidence type="ECO:0000256" key="1">
    <source>
        <dbReference type="ARBA" id="ARBA00000085"/>
    </source>
</evidence>
<dbReference type="Gene3D" id="3.30.565.10">
    <property type="entry name" value="Histidine kinase-like ATPase, C-terminal domain"/>
    <property type="match status" value="1"/>
</dbReference>
<evidence type="ECO:0000259" key="8">
    <source>
        <dbReference type="PROSITE" id="PS50112"/>
    </source>
</evidence>
<feature type="domain" description="PAS" evidence="8">
    <location>
        <begin position="187"/>
        <end position="222"/>
    </location>
</feature>
<dbReference type="RefSeq" id="WP_323196872.1">
    <property type="nucleotide sequence ID" value="NZ_JAYGHG010000025.1"/>
</dbReference>
<evidence type="ECO:0000256" key="5">
    <source>
        <dbReference type="ARBA" id="ARBA00022777"/>
    </source>
</evidence>
<dbReference type="CDD" id="cd00130">
    <property type="entry name" value="PAS"/>
    <property type="match status" value="5"/>
</dbReference>
<protein>
    <recommendedName>
        <fullName evidence="2">histidine kinase</fullName>
        <ecNumber evidence="2">2.7.13.3</ecNumber>
    </recommendedName>
</protein>
<dbReference type="InterPro" id="IPR052162">
    <property type="entry name" value="Sensor_kinase/Photoreceptor"/>
</dbReference>
<accession>A0ABU5UGA7</accession>
<evidence type="ECO:0000256" key="2">
    <source>
        <dbReference type="ARBA" id="ARBA00012438"/>
    </source>
</evidence>
<dbReference type="SUPFAM" id="SSF55785">
    <property type="entry name" value="PYP-like sensor domain (PAS domain)"/>
    <property type="match status" value="7"/>
</dbReference>
<dbReference type="PROSITE" id="PS50109">
    <property type="entry name" value="HIS_KIN"/>
    <property type="match status" value="1"/>
</dbReference>
<dbReference type="PROSITE" id="PS51371">
    <property type="entry name" value="CBS"/>
    <property type="match status" value="2"/>
</dbReference>
<dbReference type="PROSITE" id="PS50113">
    <property type="entry name" value="PAC"/>
    <property type="match status" value="6"/>
</dbReference>
<evidence type="ECO:0000259" key="10">
    <source>
        <dbReference type="PROSITE" id="PS51371"/>
    </source>
</evidence>
<comment type="catalytic activity">
    <reaction evidence="1">
        <text>ATP + protein L-histidine = ADP + protein N-phospho-L-histidine.</text>
        <dbReference type="EC" id="2.7.13.3"/>
    </reaction>
</comment>
<organism evidence="11 12">
    <name type="scientific">Nodularia harveyana UHCC-0300</name>
    <dbReference type="NCBI Taxonomy" id="2974287"/>
    <lineage>
        <taxon>Bacteria</taxon>
        <taxon>Bacillati</taxon>
        <taxon>Cyanobacteriota</taxon>
        <taxon>Cyanophyceae</taxon>
        <taxon>Nostocales</taxon>
        <taxon>Nodulariaceae</taxon>
        <taxon>Nodularia</taxon>
    </lineage>
</organism>
<feature type="domain" description="PAC" evidence="9">
    <location>
        <begin position="631"/>
        <end position="682"/>
    </location>
</feature>
<feature type="domain" description="Histidine kinase" evidence="7">
    <location>
        <begin position="1075"/>
        <end position="1269"/>
    </location>
</feature>
<evidence type="ECO:0000259" key="7">
    <source>
        <dbReference type="PROSITE" id="PS50109"/>
    </source>
</evidence>
<dbReference type="InterPro" id="IPR036890">
    <property type="entry name" value="HATPase_C_sf"/>
</dbReference>
<keyword evidence="5" id="KW-0418">Kinase</keyword>
<sequence>MGIAQLFFWDNHCHTPLVEVWQDTPVADVIQAMHQAETSCALVVEEKKIIGIFTERDVVRAIAQGLNQPSVESDHSPNKIILADITVGELMTQPVITLSEVDAEDITTIWQRFSQNHIRHLPVINHQGEILGVITPEALNAQAIELEKRAEESRKSEAKFAAILNNAVASAIVSFRVFPNYDWVCDYQSPGSEAIFGYTAEEIMANPSLWMSGVHPEDREQVIMPVYEDVFAGRTVSVEYRFYHQDGSLRWISVTYQSQYVEDGEYWIVTGTNFDITDRKQTEALLRERKKLYRSIFDLTFQFIGLLTPDGTLLEANQTALTFGGLEYSDVVNRPFWEARWWTISPDTQEELKTAIAQAAAGEFIRYQVDVLGAGDNIATIDFSLKPIKDDTGAVMFLLPEGRDISEYQAALRDRQFAELELIHNRDFKEAIFNQSSDALFLVDTETSLIADCNDRAVELFEFTNKDQLIGLDGQTLHKQKFTLEDLAIICAEINSKGFWSREIEYLTNQGNLFWGNLAIKEIKVSGEIINLIRVTDISERKQAELALQEREAMLRGIGDNLHNGMFYQVIRDLGGSDRFSYISAGVERLIEVTAEEMIKDPDLLYNQLREQDFLDLQTAMSQSYHDLTLFDMHLQIHCPSGQMKWLHFRSTPRRMDDGRVIWDGLAVDVTDLKQNQVRLEESQQVARLGNWDYNLLTGKISWSKGLFQLFRRDLAEIAPIYSEQLQLYHPEDAVKLNEAVERAIATGESYKLTLRVPESDGSHRYFEAIGNAGFNPQGEVIRLYGTAQDITEQYLALRDRQIAEAALAKSEEQFRLTLEFTEIGIWDWNILTGEVIWNNKHYELFDLDPETTIPGYEVWRNAIHPEDVNIVEKAVLNALQQNINYEPAEYRVIHADGTVHWLSGRGRGIYNQAGDPIRMLGIVMDISDRKRAAQMLELQAVITSNMAEGICLIRDTDGIIVYTNPKFEQMFGYESGELINQHVSIVNYDTELLTSESVYQAITATIRQYGEFTYQIHNVKKDGTPFWCRATTSTFQHSEYGKVLVSIQQDITEQKQADEKIKTSLKEKEVLLQEIHHRVKNNLGIVSGLLQMQCRRIEDTQAKAILKDSQNRIASIALVHEKMYRSEELADIDFAEYIPDLTTHLFDSYNVSSNRIQLNIQVDHASLDIETAIPCGLIINELVSNALKYAFPDDNFGEIQVNFYQESPGKLTLIIRDNGIGLPAEFDHHKTKTLGLTLVHGLVKQLRGNLKINFDQGTEFKITFTNNQTSI</sequence>
<dbReference type="NCBIfam" id="TIGR00229">
    <property type="entry name" value="sensory_box"/>
    <property type="match status" value="5"/>
</dbReference>
<dbReference type="InterPro" id="IPR000700">
    <property type="entry name" value="PAS-assoc_C"/>
</dbReference>
<dbReference type="Pfam" id="PF07568">
    <property type="entry name" value="HisKA_2"/>
    <property type="match status" value="1"/>
</dbReference>
<evidence type="ECO:0000256" key="6">
    <source>
        <dbReference type="PROSITE-ProRule" id="PRU00703"/>
    </source>
</evidence>
<feature type="domain" description="PAC" evidence="9">
    <location>
        <begin position="887"/>
        <end position="939"/>
    </location>
</feature>
<name>A0ABU5UGA7_9CYAN</name>
<dbReference type="Gene3D" id="2.10.70.100">
    <property type="match status" value="2"/>
</dbReference>
<dbReference type="EC" id="2.7.13.3" evidence="2"/>
<feature type="domain" description="CBS" evidence="10">
    <location>
        <begin position="13"/>
        <end position="70"/>
    </location>
</feature>
<evidence type="ECO:0000313" key="12">
    <source>
        <dbReference type="Proteomes" id="UP001302120"/>
    </source>
</evidence>
<feature type="domain" description="PAS" evidence="8">
    <location>
        <begin position="289"/>
        <end position="363"/>
    </location>
</feature>
<feature type="domain" description="PAS" evidence="8">
    <location>
        <begin position="953"/>
        <end position="1006"/>
    </location>
</feature>
<dbReference type="Gene3D" id="3.30.450.20">
    <property type="entry name" value="PAS domain"/>
    <property type="match status" value="7"/>
</dbReference>
<keyword evidence="6" id="KW-0129">CBS domain</keyword>
<dbReference type="Proteomes" id="UP001302120">
    <property type="component" value="Unassembled WGS sequence"/>
</dbReference>
<dbReference type="InterPro" id="IPR035965">
    <property type="entry name" value="PAS-like_dom_sf"/>
</dbReference>
<proteinExistence type="predicted"/>
<evidence type="ECO:0000313" key="11">
    <source>
        <dbReference type="EMBL" id="MEA5582557.1"/>
    </source>
</evidence>
<dbReference type="SUPFAM" id="SSF54631">
    <property type="entry name" value="CBS-domain pair"/>
    <property type="match status" value="1"/>
</dbReference>
<feature type="domain" description="PAC" evidence="9">
    <location>
        <begin position="236"/>
        <end position="288"/>
    </location>
</feature>
<feature type="domain" description="CBS" evidence="10">
    <location>
        <begin position="91"/>
        <end position="151"/>
    </location>
</feature>
<dbReference type="Pfam" id="PF08448">
    <property type="entry name" value="PAS_4"/>
    <property type="match status" value="1"/>
</dbReference>
<reference evidence="11 12" key="1">
    <citation type="submission" date="2023-12" db="EMBL/GenBank/DDBJ databases">
        <title>Baltic Sea Cyanobacteria.</title>
        <authorList>
            <person name="Delbaje E."/>
            <person name="Fewer D.P."/>
            <person name="Shishido T.K."/>
        </authorList>
    </citation>
    <scope>NUCLEOTIDE SEQUENCE [LARGE SCALE GENOMIC DNA]</scope>
    <source>
        <strain evidence="11 12">UHCC-0300</strain>
    </source>
</reference>
<gene>
    <name evidence="11" type="ORF">VB620_14555</name>
</gene>
<dbReference type="InterPro" id="IPR013656">
    <property type="entry name" value="PAS_4"/>
</dbReference>
<dbReference type="Gene3D" id="3.10.580.10">
    <property type="entry name" value="CBS-domain"/>
    <property type="match status" value="1"/>
</dbReference>
<evidence type="ECO:0000256" key="3">
    <source>
        <dbReference type="ARBA" id="ARBA00022553"/>
    </source>
</evidence>
<dbReference type="EMBL" id="JAYGHG010000025">
    <property type="protein sequence ID" value="MEA5582557.1"/>
    <property type="molecule type" value="Genomic_DNA"/>
</dbReference>
<dbReference type="InterPro" id="IPR003594">
    <property type="entry name" value="HATPase_dom"/>
</dbReference>
<dbReference type="Pfam" id="PF08447">
    <property type="entry name" value="PAS_3"/>
    <property type="match status" value="3"/>
</dbReference>
<dbReference type="PROSITE" id="PS50112">
    <property type="entry name" value="PAS"/>
    <property type="match status" value="3"/>
</dbReference>
<dbReference type="Pfam" id="PF02518">
    <property type="entry name" value="HATPase_c"/>
    <property type="match status" value="1"/>
</dbReference>
<dbReference type="InterPro" id="IPR000644">
    <property type="entry name" value="CBS_dom"/>
</dbReference>
<dbReference type="PANTHER" id="PTHR43304">
    <property type="entry name" value="PHYTOCHROME-LIKE PROTEIN CPH1"/>
    <property type="match status" value="1"/>
</dbReference>
<dbReference type="SUPFAM" id="SSF55874">
    <property type="entry name" value="ATPase domain of HSP90 chaperone/DNA topoisomerase II/histidine kinase"/>
    <property type="match status" value="1"/>
</dbReference>
<dbReference type="InterPro" id="IPR011495">
    <property type="entry name" value="Sig_transdc_His_kin_sub2_dim/P"/>
</dbReference>
<dbReference type="SMART" id="SM00086">
    <property type="entry name" value="PAC"/>
    <property type="match status" value="7"/>
</dbReference>
<feature type="domain" description="PAC" evidence="9">
    <location>
        <begin position="1013"/>
        <end position="1064"/>
    </location>
</feature>
<feature type="domain" description="PAC" evidence="9">
    <location>
        <begin position="500"/>
        <end position="550"/>
    </location>
</feature>
<dbReference type="InterPro" id="IPR001610">
    <property type="entry name" value="PAC"/>
</dbReference>